<organism evidence="2 3">
    <name type="scientific">Lactobacillus intestinalis</name>
    <dbReference type="NCBI Taxonomy" id="151781"/>
    <lineage>
        <taxon>Bacteria</taxon>
        <taxon>Bacillati</taxon>
        <taxon>Bacillota</taxon>
        <taxon>Bacilli</taxon>
        <taxon>Lactobacillales</taxon>
        <taxon>Lactobacillaceae</taxon>
        <taxon>Lactobacillus</taxon>
    </lineage>
</organism>
<accession>A0A4S2BGF9</accession>
<keyword evidence="1" id="KW-1133">Transmembrane helix</keyword>
<feature type="transmembrane region" description="Helical" evidence="1">
    <location>
        <begin position="7"/>
        <end position="25"/>
    </location>
</feature>
<dbReference type="AlphaFoldDB" id="A0A4S2BGF9"/>
<dbReference type="Gene3D" id="1.10.1760.20">
    <property type="match status" value="1"/>
</dbReference>
<dbReference type="GO" id="GO:0022857">
    <property type="term" value="F:transmembrane transporter activity"/>
    <property type="evidence" value="ECO:0007669"/>
    <property type="project" value="InterPro"/>
</dbReference>
<feature type="transmembrane region" description="Helical" evidence="1">
    <location>
        <begin position="60"/>
        <end position="78"/>
    </location>
</feature>
<comment type="caution">
    <text evidence="2">The sequence shown here is derived from an EMBL/GenBank/DDBJ whole genome shotgun (WGS) entry which is preliminary data.</text>
</comment>
<evidence type="ECO:0000313" key="3">
    <source>
        <dbReference type="Proteomes" id="UP000309117"/>
    </source>
</evidence>
<reference evidence="2 3" key="1">
    <citation type="submission" date="2019-04" db="EMBL/GenBank/DDBJ databases">
        <title>Microbes associate with the intestines of laboratory mice.</title>
        <authorList>
            <person name="Navarre W."/>
            <person name="Wong E."/>
            <person name="Huang K."/>
            <person name="Tropini C."/>
            <person name="Ng K."/>
            <person name="Yu B."/>
        </authorList>
    </citation>
    <scope>NUCLEOTIDE SEQUENCE [LARGE SCALE GENOMIC DNA]</scope>
    <source>
        <strain evidence="2 3">NM61_E11</strain>
    </source>
</reference>
<dbReference type="RefSeq" id="WP_004046010.1">
    <property type="nucleotide sequence ID" value="NZ_AQFR02000003.1"/>
</dbReference>
<evidence type="ECO:0000256" key="1">
    <source>
        <dbReference type="SAM" id="Phobius"/>
    </source>
</evidence>
<sequence>MKRNSTVRLTITAIFTAILILQTIVPNIGYIHIFPGLPAITTVPLTVAIYGALMGTRAGFIFGLFWGITRFIAAYTMPSDMVSLLLFQNPLISILPRVLAGITPGIIVNLFKTDNPKMQKVSYLLAGFATSFMNTAFVIVMTSLVFMGDPSHLTKYLGSVNTSQPLIMILIVALGVNGIVEMIFTGLLTLIIMPALKLVMKKV</sequence>
<name>A0A4S2BGF9_9LACO</name>
<keyword evidence="1" id="KW-0472">Membrane</keyword>
<proteinExistence type="predicted"/>
<evidence type="ECO:0000313" key="2">
    <source>
        <dbReference type="EMBL" id="TGY12714.1"/>
    </source>
</evidence>
<feature type="transmembrane region" description="Helical" evidence="1">
    <location>
        <begin position="31"/>
        <end position="53"/>
    </location>
</feature>
<gene>
    <name evidence="2" type="ORF">E5351_07940</name>
</gene>
<keyword evidence="1" id="KW-0812">Transmembrane</keyword>
<feature type="transmembrane region" description="Helical" evidence="1">
    <location>
        <begin position="166"/>
        <end position="192"/>
    </location>
</feature>
<protein>
    <submittedName>
        <fullName evidence="2">ECF transporter S component</fullName>
    </submittedName>
</protein>
<feature type="transmembrane region" description="Helical" evidence="1">
    <location>
        <begin position="90"/>
        <end position="111"/>
    </location>
</feature>
<dbReference type="Proteomes" id="UP000309117">
    <property type="component" value="Unassembled WGS sequence"/>
</dbReference>
<dbReference type="InterPro" id="IPR024529">
    <property type="entry name" value="ECF_trnsprt_substrate-spec"/>
</dbReference>
<dbReference type="Pfam" id="PF12822">
    <property type="entry name" value="ECF_trnsprt"/>
    <property type="match status" value="1"/>
</dbReference>
<dbReference type="EMBL" id="SRYV01000014">
    <property type="protein sequence ID" value="TGY12714.1"/>
    <property type="molecule type" value="Genomic_DNA"/>
</dbReference>
<feature type="transmembrane region" description="Helical" evidence="1">
    <location>
        <begin position="123"/>
        <end position="146"/>
    </location>
</feature>